<comment type="function">
    <text evidence="1 11">Catalyzes the reversible adenylation of nicotinate mononucleotide (NaMN) to nicotinic acid adenine dinucleotide (NaAD).</text>
</comment>
<comment type="catalytic activity">
    <reaction evidence="10 11">
        <text>nicotinate beta-D-ribonucleotide + ATP + H(+) = deamido-NAD(+) + diphosphate</text>
        <dbReference type="Rhea" id="RHEA:22860"/>
        <dbReference type="ChEBI" id="CHEBI:15378"/>
        <dbReference type="ChEBI" id="CHEBI:30616"/>
        <dbReference type="ChEBI" id="CHEBI:33019"/>
        <dbReference type="ChEBI" id="CHEBI:57502"/>
        <dbReference type="ChEBI" id="CHEBI:58437"/>
        <dbReference type="EC" id="2.7.7.18"/>
    </reaction>
</comment>
<keyword evidence="5 11" id="KW-0808">Transferase</keyword>
<gene>
    <name evidence="11 13" type="primary">nadD</name>
    <name evidence="13" type="ORF">ACFOEN_02755</name>
</gene>
<dbReference type="InterPro" id="IPR014729">
    <property type="entry name" value="Rossmann-like_a/b/a_fold"/>
</dbReference>
<evidence type="ECO:0000256" key="9">
    <source>
        <dbReference type="ARBA" id="ARBA00023027"/>
    </source>
</evidence>
<sequence length="200" mass="22168">MSKHIGIFGGSFDPPHFGHLALMSAAREQLGLDQLRVIPTGHAWQKLRTLTPARHRLVMVELAIAGMAPWAVVDALETERKGPSYMIDTIDALRKETGDAKLTLILGEDQFANLRTWHRWEDLAMLVRFAVAGRPGSERSAGSPANDPRVHHVRLAMEPMDLSSTQLRKMAAAGETLNGLVPPTVAQYIALNHLYKEQKH</sequence>
<evidence type="ECO:0000256" key="6">
    <source>
        <dbReference type="ARBA" id="ARBA00022695"/>
    </source>
</evidence>
<dbReference type="EC" id="2.7.7.18" evidence="11"/>
<dbReference type="Pfam" id="PF01467">
    <property type="entry name" value="CTP_transf_like"/>
    <property type="match status" value="1"/>
</dbReference>
<dbReference type="NCBIfam" id="TIGR00482">
    <property type="entry name" value="nicotinate (nicotinamide) nucleotide adenylyltransferase"/>
    <property type="match status" value="1"/>
</dbReference>
<proteinExistence type="inferred from homology"/>
<dbReference type="NCBIfam" id="TIGR00125">
    <property type="entry name" value="cyt_tran_rel"/>
    <property type="match status" value="1"/>
</dbReference>
<reference evidence="14" key="1">
    <citation type="journal article" date="2019" name="Int. J. Syst. Evol. Microbiol.">
        <title>The Global Catalogue of Microorganisms (GCM) 10K type strain sequencing project: providing services to taxonomists for standard genome sequencing and annotation.</title>
        <authorList>
            <consortium name="The Broad Institute Genomics Platform"/>
            <consortium name="The Broad Institute Genome Sequencing Center for Infectious Disease"/>
            <person name="Wu L."/>
            <person name="Ma J."/>
        </authorList>
    </citation>
    <scope>NUCLEOTIDE SEQUENCE [LARGE SCALE GENOMIC DNA]</scope>
    <source>
        <strain evidence="14">KCTC 52168</strain>
    </source>
</reference>
<comment type="caution">
    <text evidence="13">The sequence shown here is derived from an EMBL/GenBank/DDBJ whole genome shotgun (WGS) entry which is preliminary data.</text>
</comment>
<evidence type="ECO:0000313" key="14">
    <source>
        <dbReference type="Proteomes" id="UP001595556"/>
    </source>
</evidence>
<dbReference type="InterPro" id="IPR005248">
    <property type="entry name" value="NadD/NMNAT"/>
</dbReference>
<evidence type="ECO:0000313" key="13">
    <source>
        <dbReference type="EMBL" id="MFC3146559.1"/>
    </source>
</evidence>
<dbReference type="Proteomes" id="UP001595556">
    <property type="component" value="Unassembled WGS sequence"/>
</dbReference>
<evidence type="ECO:0000256" key="2">
    <source>
        <dbReference type="ARBA" id="ARBA00005019"/>
    </source>
</evidence>
<keyword evidence="9 11" id="KW-0520">NAD</keyword>
<keyword evidence="6 11" id="KW-0548">Nucleotidyltransferase</keyword>
<evidence type="ECO:0000256" key="1">
    <source>
        <dbReference type="ARBA" id="ARBA00002324"/>
    </source>
</evidence>
<evidence type="ECO:0000259" key="12">
    <source>
        <dbReference type="Pfam" id="PF01467"/>
    </source>
</evidence>
<evidence type="ECO:0000256" key="11">
    <source>
        <dbReference type="HAMAP-Rule" id="MF_00244"/>
    </source>
</evidence>
<dbReference type="HAMAP" id="MF_00244">
    <property type="entry name" value="NaMN_adenylyltr"/>
    <property type="match status" value="1"/>
</dbReference>
<keyword evidence="4 11" id="KW-0662">Pyridine nucleotide biosynthesis</keyword>
<keyword evidence="8 11" id="KW-0067">ATP-binding</keyword>
<keyword evidence="14" id="KW-1185">Reference proteome</keyword>
<dbReference type="GO" id="GO:0004515">
    <property type="term" value="F:nicotinate-nucleotide adenylyltransferase activity"/>
    <property type="evidence" value="ECO:0007669"/>
    <property type="project" value="UniProtKB-EC"/>
</dbReference>
<keyword evidence="7 11" id="KW-0547">Nucleotide-binding</keyword>
<evidence type="ECO:0000256" key="3">
    <source>
        <dbReference type="ARBA" id="ARBA00009014"/>
    </source>
</evidence>
<name>A0ABV7H298_9BURK</name>
<comment type="pathway">
    <text evidence="2 11">Cofactor biosynthesis; NAD(+) biosynthesis; deamido-NAD(+) from nicotinate D-ribonucleotide: step 1/1.</text>
</comment>
<evidence type="ECO:0000256" key="4">
    <source>
        <dbReference type="ARBA" id="ARBA00022642"/>
    </source>
</evidence>
<evidence type="ECO:0000256" key="7">
    <source>
        <dbReference type="ARBA" id="ARBA00022741"/>
    </source>
</evidence>
<comment type="similarity">
    <text evidence="3 11">Belongs to the NadD family.</text>
</comment>
<dbReference type="Gene3D" id="3.40.50.620">
    <property type="entry name" value="HUPs"/>
    <property type="match status" value="1"/>
</dbReference>
<evidence type="ECO:0000256" key="5">
    <source>
        <dbReference type="ARBA" id="ARBA00022679"/>
    </source>
</evidence>
<feature type="domain" description="Cytidyltransferase-like" evidence="12">
    <location>
        <begin position="7"/>
        <end position="169"/>
    </location>
</feature>
<dbReference type="InterPro" id="IPR004821">
    <property type="entry name" value="Cyt_trans-like"/>
</dbReference>
<dbReference type="RefSeq" id="WP_377300868.1">
    <property type="nucleotide sequence ID" value="NZ_CP180191.1"/>
</dbReference>
<dbReference type="SUPFAM" id="SSF52374">
    <property type="entry name" value="Nucleotidylyl transferase"/>
    <property type="match status" value="1"/>
</dbReference>
<dbReference type="PANTHER" id="PTHR39321">
    <property type="entry name" value="NICOTINATE-NUCLEOTIDE ADENYLYLTRANSFERASE-RELATED"/>
    <property type="match status" value="1"/>
</dbReference>
<protein>
    <recommendedName>
        <fullName evidence="11">Probable nicotinate-nucleotide adenylyltransferase</fullName>
        <ecNumber evidence="11">2.7.7.18</ecNumber>
    </recommendedName>
    <alternativeName>
        <fullName evidence="11">Deamido-NAD(+) diphosphorylase</fullName>
    </alternativeName>
    <alternativeName>
        <fullName evidence="11">Deamido-NAD(+) pyrophosphorylase</fullName>
    </alternativeName>
    <alternativeName>
        <fullName evidence="11">Nicotinate mononucleotide adenylyltransferase</fullName>
        <shortName evidence="11">NaMN adenylyltransferase</shortName>
    </alternativeName>
</protein>
<dbReference type="CDD" id="cd02165">
    <property type="entry name" value="NMNAT"/>
    <property type="match status" value="1"/>
</dbReference>
<evidence type="ECO:0000256" key="8">
    <source>
        <dbReference type="ARBA" id="ARBA00022840"/>
    </source>
</evidence>
<evidence type="ECO:0000256" key="10">
    <source>
        <dbReference type="ARBA" id="ARBA00048721"/>
    </source>
</evidence>
<organism evidence="13 14">
    <name type="scientific">Piscinibacterium candidicorallinum</name>
    <dbReference type="NCBI Taxonomy" id="1793872"/>
    <lineage>
        <taxon>Bacteria</taxon>
        <taxon>Pseudomonadati</taxon>
        <taxon>Pseudomonadota</taxon>
        <taxon>Betaproteobacteria</taxon>
        <taxon>Burkholderiales</taxon>
        <taxon>Piscinibacterium</taxon>
    </lineage>
</organism>
<accession>A0ABV7H298</accession>
<dbReference type="EMBL" id="JBHRTI010000003">
    <property type="protein sequence ID" value="MFC3146559.1"/>
    <property type="molecule type" value="Genomic_DNA"/>
</dbReference>
<dbReference type="PANTHER" id="PTHR39321:SF3">
    <property type="entry name" value="PHOSPHOPANTETHEINE ADENYLYLTRANSFERASE"/>
    <property type="match status" value="1"/>
</dbReference>
<dbReference type="NCBIfam" id="NF000840">
    <property type="entry name" value="PRK00071.1-3"/>
    <property type="match status" value="1"/>
</dbReference>